<gene>
    <name evidence="1" type="ORF">DF3PB_1010008</name>
</gene>
<dbReference type="SUPFAM" id="SSF52172">
    <property type="entry name" value="CheY-like"/>
    <property type="match status" value="1"/>
</dbReference>
<accession>A0A380T7U0</accession>
<dbReference type="InterPro" id="IPR011006">
    <property type="entry name" value="CheY-like_superfamily"/>
</dbReference>
<dbReference type="AlphaFoldDB" id="A0A380T7U0"/>
<evidence type="ECO:0008006" key="2">
    <source>
        <dbReference type="Google" id="ProtNLM"/>
    </source>
</evidence>
<dbReference type="EMBL" id="UIDG01000004">
    <property type="protein sequence ID" value="SUS03573.1"/>
    <property type="molecule type" value="Genomic_DNA"/>
</dbReference>
<protein>
    <recommendedName>
        <fullName evidence="2">Response regulatory domain-containing protein</fullName>
    </recommendedName>
</protein>
<evidence type="ECO:0000313" key="1">
    <source>
        <dbReference type="EMBL" id="SUS03573.1"/>
    </source>
</evidence>
<organism evidence="1">
    <name type="scientific">metagenome</name>
    <dbReference type="NCBI Taxonomy" id="256318"/>
    <lineage>
        <taxon>unclassified sequences</taxon>
        <taxon>metagenomes</taxon>
    </lineage>
</organism>
<name>A0A380T7U0_9ZZZZ</name>
<sequence length="380" mass="41428">MKPVVLIVEDDQTMFELLKASLAAADATLDVRHTSFGDAPASVRQALPDVIILDLFLDNVGEGEAAAKPTWDLVLREHFCPVVIHSAHEEEAYSGYQHPYVRYERKNAASVAKVIAHIAGFRPQMTEFRSLRLDLTKRAGEALKETSKLLAKNGNLTADQEKVVLRSARRRVAASFDETDDHEYGWERYIVPPVSKTLMMGDILFERGKLDMAPESFRLVLTPSCDLVPGRPRTVSHALVATCAPFGKFQTAAKINPGTPEAKLREKLPVELTRDQVAGFAPLPGLPGIFPTMCVDVRGLALIPTSDISLDGTDKPFLRRASMDSPFREQLMWAYLQIAGRPATPALNPAKLLDEIVAMGTPATAAVAAAAPAPVAAKKN</sequence>
<dbReference type="Gene3D" id="3.40.50.2300">
    <property type="match status" value="1"/>
</dbReference>
<reference evidence="1" key="1">
    <citation type="submission" date="2018-07" db="EMBL/GenBank/DDBJ databases">
        <authorList>
            <person name="Quirk P.G."/>
            <person name="Krulwich T.A."/>
        </authorList>
    </citation>
    <scope>NUCLEOTIDE SEQUENCE</scope>
</reference>
<proteinExistence type="predicted"/>